<sequence>MTPNRFHLTGLGVTLAIGMASAAFILGYQARQAATTGQQSIEVKGLAEKPLTADHGELALTLSGQGATLPEALAALRKQRPQLEQFIQQHQFQKPDIEVDNESFEPVYKKDDEGRQTEQLDYYLARQSYTLHSKDVQRIARTEHDVLQLQEAGLPVSHEPAAYLVSNLEQVKMSLIGAATDNASSRAQEFARHGNVAVGSMRSASQGAFYILPANGQNDNSDDYGGVYDKSTINKLARVVVTVRYNLN</sequence>
<dbReference type="Pfam" id="PF04402">
    <property type="entry name" value="SIMPL"/>
    <property type="match status" value="1"/>
</dbReference>
<dbReference type="Gene3D" id="3.30.110.170">
    <property type="entry name" value="Protein of unknown function (DUF541), domain 1"/>
    <property type="match status" value="1"/>
</dbReference>
<dbReference type="PIRSF" id="PIRSF029033">
    <property type="entry name" value="UCP029033"/>
    <property type="match status" value="1"/>
</dbReference>
<dbReference type="RefSeq" id="WP_168877920.1">
    <property type="nucleotide sequence ID" value="NZ_JABAIM010000003.1"/>
</dbReference>
<evidence type="ECO:0000313" key="1">
    <source>
        <dbReference type="EMBL" id="NLR76255.1"/>
    </source>
</evidence>
<dbReference type="EMBL" id="JABAIM010000003">
    <property type="protein sequence ID" value="NLR76255.1"/>
    <property type="molecule type" value="Genomic_DNA"/>
</dbReference>
<organism evidence="1 2">
    <name type="scientific">Leeia aquatica</name>
    <dbReference type="NCBI Taxonomy" id="2725557"/>
    <lineage>
        <taxon>Bacteria</taxon>
        <taxon>Pseudomonadati</taxon>
        <taxon>Pseudomonadota</taxon>
        <taxon>Betaproteobacteria</taxon>
        <taxon>Neisseriales</taxon>
        <taxon>Leeiaceae</taxon>
        <taxon>Leeia</taxon>
    </lineage>
</organism>
<dbReference type="PANTHER" id="PTHR34387">
    <property type="entry name" value="SLR1258 PROTEIN"/>
    <property type="match status" value="1"/>
</dbReference>
<dbReference type="GO" id="GO:0006974">
    <property type="term" value="P:DNA damage response"/>
    <property type="evidence" value="ECO:0007669"/>
    <property type="project" value="TreeGrafter"/>
</dbReference>
<dbReference type="Gene3D" id="3.30.70.2970">
    <property type="entry name" value="Protein of unknown function (DUF541), domain 2"/>
    <property type="match status" value="1"/>
</dbReference>
<dbReference type="Proteomes" id="UP000587991">
    <property type="component" value="Unassembled WGS sequence"/>
</dbReference>
<dbReference type="PANTHER" id="PTHR34387:SF2">
    <property type="entry name" value="SLR1258 PROTEIN"/>
    <property type="match status" value="1"/>
</dbReference>
<keyword evidence="2" id="KW-1185">Reference proteome</keyword>
<name>A0A847SBI0_9NEIS</name>
<comment type="caution">
    <text evidence="1">The sequence shown here is derived from an EMBL/GenBank/DDBJ whole genome shotgun (WGS) entry which is preliminary data.</text>
</comment>
<evidence type="ECO:0000313" key="2">
    <source>
        <dbReference type="Proteomes" id="UP000587991"/>
    </source>
</evidence>
<proteinExistence type="predicted"/>
<dbReference type="InterPro" id="IPR007497">
    <property type="entry name" value="SIMPL/DUF541"/>
</dbReference>
<gene>
    <name evidence="1" type="ORF">HF682_13905</name>
</gene>
<dbReference type="InterPro" id="IPR016907">
    <property type="entry name" value="UCP029033"/>
</dbReference>
<dbReference type="AlphaFoldDB" id="A0A847SBI0"/>
<accession>A0A847SBI0</accession>
<protein>
    <submittedName>
        <fullName evidence="1">SIMPL domain-containing protein</fullName>
    </submittedName>
</protein>
<dbReference type="InterPro" id="IPR052022">
    <property type="entry name" value="26kDa_periplasmic_antigen"/>
</dbReference>
<reference evidence="1 2" key="1">
    <citation type="submission" date="2020-04" db="EMBL/GenBank/DDBJ databases">
        <title>Draft genome of Leeia sp. IMCC25680.</title>
        <authorList>
            <person name="Song J."/>
            <person name="Cho J.-C."/>
        </authorList>
    </citation>
    <scope>NUCLEOTIDE SEQUENCE [LARGE SCALE GENOMIC DNA]</scope>
    <source>
        <strain evidence="1 2">IMCC25680</strain>
    </source>
</reference>